<evidence type="ECO:0000256" key="1">
    <source>
        <dbReference type="SAM" id="Phobius"/>
    </source>
</evidence>
<name>A0A9W6GP80_9FUSO</name>
<keyword evidence="1" id="KW-0472">Membrane</keyword>
<evidence type="ECO:0000313" key="2">
    <source>
        <dbReference type="EMBL" id="GLI58117.1"/>
    </source>
</evidence>
<dbReference type="Proteomes" id="UP001144471">
    <property type="component" value="Unassembled WGS sequence"/>
</dbReference>
<protein>
    <submittedName>
        <fullName evidence="2">Uncharacterized protein</fullName>
    </submittedName>
</protein>
<keyword evidence="1" id="KW-0812">Transmembrane</keyword>
<accession>A0A9W6GP80</accession>
<dbReference type="RefSeq" id="WP_281837792.1">
    <property type="nucleotide sequence ID" value="NZ_BSDY01000035.1"/>
</dbReference>
<feature type="transmembrane region" description="Helical" evidence="1">
    <location>
        <begin position="101"/>
        <end position="123"/>
    </location>
</feature>
<comment type="caution">
    <text evidence="2">The sequence shown here is derived from an EMBL/GenBank/DDBJ whole genome shotgun (WGS) entry which is preliminary data.</text>
</comment>
<dbReference type="AlphaFoldDB" id="A0A9W6GP80"/>
<evidence type="ECO:0000313" key="3">
    <source>
        <dbReference type="Proteomes" id="UP001144471"/>
    </source>
</evidence>
<feature type="transmembrane region" description="Helical" evidence="1">
    <location>
        <begin position="77"/>
        <end position="95"/>
    </location>
</feature>
<proteinExistence type="predicted"/>
<keyword evidence="1" id="KW-1133">Transmembrane helix</keyword>
<keyword evidence="3" id="KW-1185">Reference proteome</keyword>
<feature type="transmembrane region" description="Helical" evidence="1">
    <location>
        <begin position="135"/>
        <end position="160"/>
    </location>
</feature>
<gene>
    <name evidence="2" type="ORF">PM10SUCC1_36310</name>
</gene>
<organism evidence="2 3">
    <name type="scientific">Propionigenium maris DSM 9537</name>
    <dbReference type="NCBI Taxonomy" id="1123000"/>
    <lineage>
        <taxon>Bacteria</taxon>
        <taxon>Fusobacteriati</taxon>
        <taxon>Fusobacteriota</taxon>
        <taxon>Fusobacteriia</taxon>
        <taxon>Fusobacteriales</taxon>
        <taxon>Fusobacteriaceae</taxon>
        <taxon>Propionigenium</taxon>
    </lineage>
</organism>
<feature type="transmembrane region" description="Helical" evidence="1">
    <location>
        <begin position="44"/>
        <end position="65"/>
    </location>
</feature>
<dbReference type="EMBL" id="BSDY01000035">
    <property type="protein sequence ID" value="GLI58117.1"/>
    <property type="molecule type" value="Genomic_DNA"/>
</dbReference>
<sequence length="162" mass="18115">MRRLKRYNQVGWLCITYSILLIPFSTIIDEILGYDDLTSKSTAFILSAISAGLIAYIFLSFKELINLKFKFFKINTLIDIYVVAILVAKLFYFILPSTFALVLMGIAQIFSGIIQAVFSIKLLDIDGDGKFKALSISMLLTGILIGSIGKISSLPLRIIYLK</sequence>
<feature type="transmembrane region" description="Helical" evidence="1">
    <location>
        <begin position="12"/>
        <end position="32"/>
    </location>
</feature>
<reference evidence="2" key="1">
    <citation type="submission" date="2022-12" db="EMBL/GenBank/DDBJ databases">
        <title>Reference genome sequencing for broad-spectrum identification of bacterial and archaeal isolates by mass spectrometry.</title>
        <authorList>
            <person name="Sekiguchi Y."/>
            <person name="Tourlousse D.M."/>
        </authorList>
    </citation>
    <scope>NUCLEOTIDE SEQUENCE</scope>
    <source>
        <strain evidence="2">10succ1</strain>
    </source>
</reference>